<sequence length="117" mass="13548">MPFDTSVLDEAIERRSYRLEEERKRLFAQTVAILEKHSSHFGIRSAYIFGSLAQPRRFREHSDVDIAIETSRPELLSEAIGRFSTLLERDVDLVDLSAVRFADRIRREGVPWTPKSS</sequence>
<evidence type="ECO:0000313" key="2">
    <source>
        <dbReference type="EMBL" id="MXY95338.1"/>
    </source>
</evidence>
<accession>A0A6B0Z127</accession>
<dbReference type="Pfam" id="PF18765">
    <property type="entry name" value="Polbeta"/>
    <property type="match status" value="1"/>
</dbReference>
<feature type="domain" description="Polymerase beta nucleotidyltransferase" evidence="1">
    <location>
        <begin position="35"/>
        <end position="109"/>
    </location>
</feature>
<proteinExistence type="predicted"/>
<dbReference type="EMBL" id="VXRG01000145">
    <property type="protein sequence ID" value="MXY95338.1"/>
    <property type="molecule type" value="Genomic_DNA"/>
</dbReference>
<dbReference type="CDD" id="cd05403">
    <property type="entry name" value="NT_KNTase_like"/>
    <property type="match status" value="1"/>
</dbReference>
<evidence type="ECO:0000259" key="1">
    <source>
        <dbReference type="Pfam" id="PF18765"/>
    </source>
</evidence>
<dbReference type="InterPro" id="IPR043519">
    <property type="entry name" value="NT_sf"/>
</dbReference>
<gene>
    <name evidence="2" type="ORF">F4Y42_17995</name>
</gene>
<dbReference type="InterPro" id="IPR041633">
    <property type="entry name" value="Polbeta"/>
</dbReference>
<organism evidence="2">
    <name type="scientific">Caldilineaceae bacterium SB0664_bin_27</name>
    <dbReference type="NCBI Taxonomy" id="2605260"/>
    <lineage>
        <taxon>Bacteria</taxon>
        <taxon>Bacillati</taxon>
        <taxon>Chloroflexota</taxon>
        <taxon>Caldilineae</taxon>
        <taxon>Caldilineales</taxon>
        <taxon>Caldilineaceae</taxon>
    </lineage>
</organism>
<reference evidence="2" key="1">
    <citation type="submission" date="2019-09" db="EMBL/GenBank/DDBJ databases">
        <title>Characterisation of the sponge microbiome using genome-centric metagenomics.</title>
        <authorList>
            <person name="Engelberts J.P."/>
            <person name="Robbins S.J."/>
            <person name="De Goeij J.M."/>
            <person name="Aranda M."/>
            <person name="Bell S.C."/>
            <person name="Webster N.S."/>
        </authorList>
    </citation>
    <scope>NUCLEOTIDE SEQUENCE</scope>
    <source>
        <strain evidence="2">SB0664_bin_27</strain>
    </source>
</reference>
<keyword evidence="2" id="KW-0808">Transferase</keyword>
<dbReference type="Gene3D" id="3.30.460.10">
    <property type="entry name" value="Beta Polymerase, domain 2"/>
    <property type="match status" value="1"/>
</dbReference>
<comment type="caution">
    <text evidence="2">The sequence shown here is derived from an EMBL/GenBank/DDBJ whole genome shotgun (WGS) entry which is preliminary data.</text>
</comment>
<name>A0A6B0Z127_9CHLR</name>
<protein>
    <submittedName>
        <fullName evidence="2">Nucleotidyltransferase domain-containing protein</fullName>
    </submittedName>
</protein>
<dbReference type="AlphaFoldDB" id="A0A6B0Z127"/>
<dbReference type="SUPFAM" id="SSF81301">
    <property type="entry name" value="Nucleotidyltransferase"/>
    <property type="match status" value="1"/>
</dbReference>
<dbReference type="GO" id="GO:0016740">
    <property type="term" value="F:transferase activity"/>
    <property type="evidence" value="ECO:0007669"/>
    <property type="project" value="UniProtKB-KW"/>
</dbReference>